<dbReference type="RefSeq" id="WP_342808446.1">
    <property type="nucleotide sequence ID" value="NZ_JAOPJZ010000005.1"/>
</dbReference>
<dbReference type="SUPFAM" id="SSF56235">
    <property type="entry name" value="N-terminal nucleophile aminohydrolases (Ntn hydrolases)"/>
    <property type="match status" value="1"/>
</dbReference>
<dbReference type="InterPro" id="IPR010430">
    <property type="entry name" value="DUF1028"/>
</dbReference>
<keyword evidence="2" id="KW-1185">Reference proteome</keyword>
<dbReference type="EMBL" id="JAOPJZ010000005">
    <property type="protein sequence ID" value="MCU4752106.1"/>
    <property type="molecule type" value="Genomic_DNA"/>
</dbReference>
<reference evidence="1 2" key="1">
    <citation type="submission" date="2022-09" db="EMBL/GenBank/DDBJ databases">
        <title>Enrichment on poylsaccharides allowed isolation of novel metabolic and taxonomic groups of Haloarchaea.</title>
        <authorList>
            <person name="Sorokin D.Y."/>
            <person name="Elcheninov A.G."/>
            <person name="Khizhniak T.V."/>
            <person name="Kolganova T.V."/>
            <person name="Kublanov I.V."/>
        </authorList>
    </citation>
    <scope>NUCLEOTIDE SEQUENCE [LARGE SCALE GENOMIC DNA]</scope>
    <source>
        <strain evidence="1 2">AArc-curdl1</strain>
    </source>
</reference>
<dbReference type="PANTHER" id="PTHR39328">
    <property type="entry name" value="BLL2871 PROTEIN"/>
    <property type="match status" value="1"/>
</dbReference>
<dbReference type="InterPro" id="IPR029055">
    <property type="entry name" value="Ntn_hydrolases_N"/>
</dbReference>
<dbReference type="Pfam" id="PF06267">
    <property type="entry name" value="DUF1028"/>
    <property type="match status" value="1"/>
</dbReference>
<accession>A0AAP2Z7Q1</accession>
<proteinExistence type="predicted"/>
<gene>
    <name evidence="1" type="ORF">OB919_08935</name>
</gene>
<dbReference type="Gene3D" id="3.60.20.10">
    <property type="entry name" value="Glutamine Phosphoribosylpyrophosphate, subunit 1, domain 1"/>
    <property type="match status" value="1"/>
</dbReference>
<evidence type="ECO:0000313" key="2">
    <source>
        <dbReference type="Proteomes" id="UP001321047"/>
    </source>
</evidence>
<dbReference type="AlphaFoldDB" id="A0AAP2Z7Q1"/>
<dbReference type="PANTHER" id="PTHR39328:SF1">
    <property type="entry name" value="BLL2871 PROTEIN"/>
    <property type="match status" value="1"/>
</dbReference>
<name>A0AAP2Z7Q1_9EURY</name>
<dbReference type="Proteomes" id="UP001321047">
    <property type="component" value="Unassembled WGS sequence"/>
</dbReference>
<sequence length="219" mass="22780">MTFSICATVDGRHGVAVATKAIAVGSTAPFVCRSGAVCTQAMTSTPLGVRTIRALEAGEPIDAAVERLLADDPHAAVRQIHGVDADGGTVAVTGDECVETAGERVGPDYTVAGNMLVGEDVLGAMADRFETTVGQSLDERLLATLEAGANAGGDKRGEYPQSAALAVFDPAEPHLAHDLRVDEHDDAVAELARVHDLASTVGSEWAAEYPRADLQRHPE</sequence>
<organism evidence="1 2">
    <name type="scientific">Natronosalvus hydrolyticus</name>
    <dbReference type="NCBI Taxonomy" id="2979988"/>
    <lineage>
        <taxon>Archaea</taxon>
        <taxon>Methanobacteriati</taxon>
        <taxon>Methanobacteriota</taxon>
        <taxon>Stenosarchaea group</taxon>
        <taxon>Halobacteria</taxon>
        <taxon>Halobacteriales</taxon>
        <taxon>Natrialbaceae</taxon>
        <taxon>Natronosalvus</taxon>
    </lineage>
</organism>
<protein>
    <submittedName>
        <fullName evidence="1">DUF1028 domain-containing protein</fullName>
    </submittedName>
</protein>
<evidence type="ECO:0000313" key="1">
    <source>
        <dbReference type="EMBL" id="MCU4752106.1"/>
    </source>
</evidence>
<comment type="caution">
    <text evidence="1">The sequence shown here is derived from an EMBL/GenBank/DDBJ whole genome shotgun (WGS) entry which is preliminary data.</text>
</comment>